<feature type="domain" description="Multidrug resistance protein MdtA-like beta-barrel" evidence="5">
    <location>
        <begin position="251"/>
        <end position="312"/>
    </location>
</feature>
<evidence type="ECO:0000256" key="1">
    <source>
        <dbReference type="ARBA" id="ARBA00009477"/>
    </source>
</evidence>
<dbReference type="Pfam" id="PF25917">
    <property type="entry name" value="BSH_RND"/>
    <property type="match status" value="1"/>
</dbReference>
<dbReference type="Proteomes" id="UP001167796">
    <property type="component" value="Unassembled WGS sequence"/>
</dbReference>
<reference evidence="7" key="1">
    <citation type="submission" date="2023-07" db="EMBL/GenBank/DDBJ databases">
        <authorList>
            <person name="Kim M.K."/>
        </authorList>
    </citation>
    <scope>NUCLEOTIDE SEQUENCE</scope>
    <source>
        <strain evidence="7">M29</strain>
    </source>
</reference>
<dbReference type="InterPro" id="IPR006143">
    <property type="entry name" value="RND_pump_MFP"/>
</dbReference>
<dbReference type="Pfam" id="PF25989">
    <property type="entry name" value="YknX_C"/>
    <property type="match status" value="1"/>
</dbReference>
<organism evidence="7 8">
    <name type="scientific">Hymenobacter mellowenesis</name>
    <dbReference type="NCBI Taxonomy" id="3063995"/>
    <lineage>
        <taxon>Bacteria</taxon>
        <taxon>Pseudomonadati</taxon>
        <taxon>Bacteroidota</taxon>
        <taxon>Cytophagia</taxon>
        <taxon>Cytophagales</taxon>
        <taxon>Hymenobacteraceae</taxon>
        <taxon>Hymenobacter</taxon>
    </lineage>
</organism>
<sequence length="399" mass="43282">MSLSSLTPTLFIVPKIPGALRFRRLWGSALAVLLAAGLGACSGEADGKNQEKAAAPEVLPVVALKTTEQELFQDYVADVQAVRNVEVRAQVAGFLEEILVDEGRPVKKGQPLFRLNASAHQNRLSQAQAALASAQAQASAARLERGRVSLLVQENIIAKTELALSTSKVKDAEARVAEARAGAAAARLSLGYTLVRAPFDGIIDRIPLKRGSVVEEGTLLTTVSDLHEVYAYFNVGEGEYLRYIKARERHPDRHSDSVRLTLADGSAYPLAGRIETTESEFNPNTGSLAFRARFANPQRMLKHGASGRVRLTTTLPAALLLPQKSVFEIQDKNYVYVVDGQGVVHMRNFHPQARTGDFYVVKDGLQPGERVVYEGAASLKDGQRISPHPVTLDSLLAAR</sequence>
<comment type="similarity">
    <text evidence="1">Belongs to the membrane fusion protein (MFP) (TC 8.A.1) family.</text>
</comment>
<feature type="coiled-coil region" evidence="2">
    <location>
        <begin position="117"/>
        <end position="144"/>
    </location>
</feature>
<dbReference type="PANTHER" id="PTHR30158">
    <property type="entry name" value="ACRA/E-RELATED COMPONENT OF DRUG EFFLUX TRANSPORTER"/>
    <property type="match status" value="1"/>
</dbReference>
<comment type="caution">
    <text evidence="7">The sequence shown here is derived from an EMBL/GenBank/DDBJ whole genome shotgun (WGS) entry which is preliminary data.</text>
</comment>
<dbReference type="Gene3D" id="2.40.30.170">
    <property type="match status" value="1"/>
</dbReference>
<dbReference type="Pfam" id="PF25944">
    <property type="entry name" value="Beta-barrel_RND"/>
    <property type="match status" value="1"/>
</dbReference>
<dbReference type="Gene3D" id="1.10.287.470">
    <property type="entry name" value="Helix hairpin bin"/>
    <property type="match status" value="1"/>
</dbReference>
<dbReference type="EMBL" id="JAUQSX010000022">
    <property type="protein sequence ID" value="MDO7849803.1"/>
    <property type="molecule type" value="Genomic_DNA"/>
</dbReference>
<evidence type="ECO:0000259" key="3">
    <source>
        <dbReference type="Pfam" id="PF25876"/>
    </source>
</evidence>
<feature type="domain" description="Multidrug resistance protein MdtA-like barrel-sandwich hybrid" evidence="4">
    <location>
        <begin position="83"/>
        <end position="220"/>
    </location>
</feature>
<evidence type="ECO:0000259" key="6">
    <source>
        <dbReference type="Pfam" id="PF25989"/>
    </source>
</evidence>
<evidence type="ECO:0000313" key="7">
    <source>
        <dbReference type="EMBL" id="MDO7849803.1"/>
    </source>
</evidence>
<feature type="domain" description="Multidrug resistance protein MdtA-like alpha-helical hairpin" evidence="3">
    <location>
        <begin position="124"/>
        <end position="193"/>
    </location>
</feature>
<gene>
    <name evidence="7" type="ORF">Q5H92_25805</name>
</gene>
<feature type="domain" description="YknX-like C-terminal permuted SH3-like" evidence="6">
    <location>
        <begin position="319"/>
        <end position="385"/>
    </location>
</feature>
<dbReference type="Gene3D" id="2.40.50.100">
    <property type="match status" value="1"/>
</dbReference>
<dbReference type="InterPro" id="IPR058637">
    <property type="entry name" value="YknX-like_C"/>
</dbReference>
<dbReference type="NCBIfam" id="TIGR01730">
    <property type="entry name" value="RND_mfp"/>
    <property type="match status" value="1"/>
</dbReference>
<evidence type="ECO:0000313" key="8">
    <source>
        <dbReference type="Proteomes" id="UP001167796"/>
    </source>
</evidence>
<dbReference type="Pfam" id="PF25876">
    <property type="entry name" value="HH_MFP_RND"/>
    <property type="match status" value="1"/>
</dbReference>
<dbReference type="InterPro" id="IPR058624">
    <property type="entry name" value="MdtA-like_HH"/>
</dbReference>
<protein>
    <submittedName>
        <fullName evidence="7">Efflux RND transporter periplasmic adaptor subunit</fullName>
    </submittedName>
</protein>
<evidence type="ECO:0000259" key="5">
    <source>
        <dbReference type="Pfam" id="PF25944"/>
    </source>
</evidence>
<accession>A0ABT9AIW3</accession>
<keyword evidence="8" id="KW-1185">Reference proteome</keyword>
<dbReference type="Gene3D" id="2.40.420.20">
    <property type="match status" value="1"/>
</dbReference>
<name>A0ABT9AIW3_9BACT</name>
<proteinExistence type="inferred from homology"/>
<dbReference type="InterPro" id="IPR058625">
    <property type="entry name" value="MdtA-like_BSH"/>
</dbReference>
<dbReference type="SUPFAM" id="SSF111369">
    <property type="entry name" value="HlyD-like secretion proteins"/>
    <property type="match status" value="1"/>
</dbReference>
<evidence type="ECO:0000256" key="2">
    <source>
        <dbReference type="SAM" id="Coils"/>
    </source>
</evidence>
<evidence type="ECO:0000259" key="4">
    <source>
        <dbReference type="Pfam" id="PF25917"/>
    </source>
</evidence>
<keyword evidence="2" id="KW-0175">Coiled coil</keyword>
<dbReference type="RefSeq" id="WP_305014465.1">
    <property type="nucleotide sequence ID" value="NZ_JAUQSX010000022.1"/>
</dbReference>
<dbReference type="PANTHER" id="PTHR30158:SF23">
    <property type="entry name" value="MULTIDRUG RESISTANCE PROTEIN MEXA"/>
    <property type="match status" value="1"/>
</dbReference>
<dbReference type="InterPro" id="IPR058626">
    <property type="entry name" value="MdtA-like_b-barrel"/>
</dbReference>